<feature type="chain" id="PRO_5044010523" description="Secreted protein" evidence="1">
    <location>
        <begin position="18"/>
        <end position="231"/>
    </location>
</feature>
<dbReference type="AlphaFoldDB" id="A0AAV2BN55"/>
<keyword evidence="1" id="KW-0732">Signal</keyword>
<evidence type="ECO:0008006" key="4">
    <source>
        <dbReference type="Google" id="ProtNLM"/>
    </source>
</evidence>
<comment type="caution">
    <text evidence="2">The sequence shown here is derived from an EMBL/GenBank/DDBJ whole genome shotgun (WGS) entry which is preliminary data.</text>
</comment>
<proteinExistence type="predicted"/>
<accession>A0AAV2BN55</accession>
<organism evidence="2 3">
    <name type="scientific">Larinioides sclopetarius</name>
    <dbReference type="NCBI Taxonomy" id="280406"/>
    <lineage>
        <taxon>Eukaryota</taxon>
        <taxon>Metazoa</taxon>
        <taxon>Ecdysozoa</taxon>
        <taxon>Arthropoda</taxon>
        <taxon>Chelicerata</taxon>
        <taxon>Arachnida</taxon>
        <taxon>Araneae</taxon>
        <taxon>Araneomorphae</taxon>
        <taxon>Entelegynae</taxon>
        <taxon>Araneoidea</taxon>
        <taxon>Araneidae</taxon>
        <taxon>Larinioides</taxon>
    </lineage>
</organism>
<dbReference type="EMBL" id="CAXIEN010000410">
    <property type="protein sequence ID" value="CAL1297029.1"/>
    <property type="molecule type" value="Genomic_DNA"/>
</dbReference>
<keyword evidence="3" id="KW-1185">Reference proteome</keyword>
<sequence>MFICFFLVLVTWNGVLGTEDICNTVSFRACPKSEESRYFPKTEEDIVRQCPTIAQYLECLKDYAEKCGHENVHLPFSGDRYQTMKNLLEEICQKDSQLHLRIVKNIGCLSELMGNSRIECREFSQNKSVMLMQYIQDKETEGNYVESIYNPELWIPFQCVTESLYIACFASETSRRCGSNAQNLVLELIHRSGSIKDACPSTDGDQINELIRILDLEIEAERFLKEIINKE</sequence>
<evidence type="ECO:0000313" key="3">
    <source>
        <dbReference type="Proteomes" id="UP001497382"/>
    </source>
</evidence>
<reference evidence="2 3" key="1">
    <citation type="submission" date="2024-04" db="EMBL/GenBank/DDBJ databases">
        <authorList>
            <person name="Rising A."/>
            <person name="Reimegard J."/>
            <person name="Sonavane S."/>
            <person name="Akerstrom W."/>
            <person name="Nylinder S."/>
            <person name="Hedman E."/>
            <person name="Kallberg Y."/>
        </authorList>
    </citation>
    <scope>NUCLEOTIDE SEQUENCE [LARGE SCALE GENOMIC DNA]</scope>
</reference>
<gene>
    <name evidence="2" type="ORF">LARSCL_LOCUS20057</name>
</gene>
<evidence type="ECO:0000256" key="1">
    <source>
        <dbReference type="SAM" id="SignalP"/>
    </source>
</evidence>
<name>A0AAV2BN55_9ARAC</name>
<evidence type="ECO:0000313" key="2">
    <source>
        <dbReference type="EMBL" id="CAL1297029.1"/>
    </source>
</evidence>
<protein>
    <recommendedName>
        <fullName evidence="4">Secreted protein</fullName>
    </recommendedName>
</protein>
<feature type="signal peptide" evidence="1">
    <location>
        <begin position="1"/>
        <end position="17"/>
    </location>
</feature>
<dbReference type="Proteomes" id="UP001497382">
    <property type="component" value="Unassembled WGS sequence"/>
</dbReference>